<evidence type="ECO:0000256" key="1">
    <source>
        <dbReference type="ARBA" id="ARBA00022741"/>
    </source>
</evidence>
<dbReference type="RefSeq" id="WP_135389427.1">
    <property type="nucleotide sequence ID" value="NZ_PGGK01000005.1"/>
</dbReference>
<dbReference type="Pfam" id="PF00270">
    <property type="entry name" value="DEAD"/>
    <property type="match status" value="1"/>
</dbReference>
<dbReference type="InterPro" id="IPR027417">
    <property type="entry name" value="P-loop_NTPase"/>
</dbReference>
<dbReference type="InterPro" id="IPR014001">
    <property type="entry name" value="Helicase_ATP-bd"/>
</dbReference>
<dbReference type="SUPFAM" id="SSF52540">
    <property type="entry name" value="P-loop containing nucleoside triphosphate hydrolases"/>
    <property type="match status" value="1"/>
</dbReference>
<dbReference type="Pfam" id="PF00271">
    <property type="entry name" value="Helicase_C"/>
    <property type="match status" value="1"/>
</dbReference>
<keyword evidence="3 7" id="KW-0347">Helicase</keyword>
<evidence type="ECO:0000313" key="8">
    <source>
        <dbReference type="Proteomes" id="UP000297295"/>
    </source>
</evidence>
<evidence type="ECO:0000259" key="5">
    <source>
        <dbReference type="PROSITE" id="PS51192"/>
    </source>
</evidence>
<keyword evidence="1" id="KW-0547">Nucleotide-binding</keyword>
<dbReference type="InterPro" id="IPR043852">
    <property type="entry name" value="DUF5814"/>
</dbReference>
<dbReference type="PROSITE" id="PS51194">
    <property type="entry name" value="HELICASE_CTER"/>
    <property type="match status" value="1"/>
</dbReference>
<dbReference type="GO" id="GO:0005524">
    <property type="term" value="F:ATP binding"/>
    <property type="evidence" value="ECO:0007669"/>
    <property type="project" value="UniProtKB-KW"/>
</dbReference>
<keyword evidence="4" id="KW-0067">ATP-binding</keyword>
<gene>
    <name evidence="7" type="ORF">CUN85_06025</name>
</gene>
<accession>A0A4E0QZQ7</accession>
<dbReference type="Proteomes" id="UP000297295">
    <property type="component" value="Unassembled WGS sequence"/>
</dbReference>
<dbReference type="SMART" id="SM00487">
    <property type="entry name" value="DEXDc"/>
    <property type="match status" value="1"/>
</dbReference>
<dbReference type="EMBL" id="PGGK01000005">
    <property type="protein sequence ID" value="TGC09389.1"/>
    <property type="molecule type" value="Genomic_DNA"/>
</dbReference>
<evidence type="ECO:0000259" key="6">
    <source>
        <dbReference type="PROSITE" id="PS51194"/>
    </source>
</evidence>
<dbReference type="InterPro" id="IPR001650">
    <property type="entry name" value="Helicase_C-like"/>
</dbReference>
<organism evidence="7 8">
    <name type="scientific">Methanolobus halotolerans</name>
    <dbReference type="NCBI Taxonomy" id="2052935"/>
    <lineage>
        <taxon>Archaea</taxon>
        <taxon>Methanobacteriati</taxon>
        <taxon>Methanobacteriota</taxon>
        <taxon>Stenosarchaea group</taxon>
        <taxon>Methanomicrobia</taxon>
        <taxon>Methanosarcinales</taxon>
        <taxon>Methanosarcinaceae</taxon>
        <taxon>Methanolobus</taxon>
    </lineage>
</organism>
<protein>
    <submittedName>
        <fullName evidence="7">DEAD/DEAH box helicase</fullName>
    </submittedName>
</protein>
<comment type="caution">
    <text evidence="7">The sequence shown here is derived from an EMBL/GenBank/DDBJ whole genome shotgun (WGS) entry which is preliminary data.</text>
</comment>
<dbReference type="GO" id="GO:0004386">
    <property type="term" value="F:helicase activity"/>
    <property type="evidence" value="ECO:0007669"/>
    <property type="project" value="UniProtKB-KW"/>
</dbReference>
<evidence type="ECO:0000256" key="2">
    <source>
        <dbReference type="ARBA" id="ARBA00022801"/>
    </source>
</evidence>
<dbReference type="GO" id="GO:0016787">
    <property type="term" value="F:hydrolase activity"/>
    <property type="evidence" value="ECO:0007669"/>
    <property type="project" value="UniProtKB-KW"/>
</dbReference>
<proteinExistence type="predicted"/>
<dbReference type="Gene3D" id="3.40.50.300">
    <property type="entry name" value="P-loop containing nucleotide triphosphate hydrolases"/>
    <property type="match status" value="2"/>
</dbReference>
<feature type="domain" description="Helicase C-terminal" evidence="6">
    <location>
        <begin position="427"/>
        <end position="591"/>
    </location>
</feature>
<dbReference type="PROSITE" id="PS51192">
    <property type="entry name" value="HELICASE_ATP_BIND_1"/>
    <property type="match status" value="1"/>
</dbReference>
<dbReference type="Pfam" id="PF19131">
    <property type="entry name" value="DUF5814"/>
    <property type="match status" value="1"/>
</dbReference>
<dbReference type="InterPro" id="IPR050474">
    <property type="entry name" value="Hel308_SKI2-like"/>
</dbReference>
<feature type="domain" description="Helicase ATP-binding" evidence="5">
    <location>
        <begin position="227"/>
        <end position="402"/>
    </location>
</feature>
<dbReference type="PANTHER" id="PTHR47961">
    <property type="entry name" value="DNA POLYMERASE THETA, PUTATIVE (AFU_ORTHOLOGUE AFUA_1G05260)-RELATED"/>
    <property type="match status" value="1"/>
</dbReference>
<evidence type="ECO:0000256" key="4">
    <source>
        <dbReference type="ARBA" id="ARBA00022840"/>
    </source>
</evidence>
<dbReference type="PANTHER" id="PTHR47961:SF1">
    <property type="entry name" value="ATP-DEPENDENT HELICASE MJ1401-RELATED"/>
    <property type="match status" value="1"/>
</dbReference>
<reference evidence="7 8" key="1">
    <citation type="submission" date="2017-11" db="EMBL/GenBank/DDBJ databases">
        <title>Isolation and Characterization of Methanogenic Archaea from Saline Meromictic Lake at Siberia.</title>
        <authorList>
            <person name="Shen Y."/>
            <person name="Huang H.-H."/>
            <person name="Lai M.-C."/>
            <person name="Chen S.-C."/>
        </authorList>
    </citation>
    <scope>NUCLEOTIDE SEQUENCE [LARGE SCALE GENOMIC DNA]</scope>
    <source>
        <strain evidence="7 8">SY-01</strain>
    </source>
</reference>
<evidence type="ECO:0000313" key="7">
    <source>
        <dbReference type="EMBL" id="TGC09389.1"/>
    </source>
</evidence>
<dbReference type="AlphaFoldDB" id="A0A4E0QZQ7"/>
<sequence>MTLWILIIAERSKITVLPIKDKKKKPLFVGELVVQTTSSGPRPHKFKVIKDRKGEFHPPSEFTDLLRTAQRILIAKDGDDKQISTIIDMLQGFQLSADMVNVCRFCLLRNMFNFLNRKSFRYHREKICEECAKEELSRVLMSSQLHYSEEACERLESILLKTKDLDRTLLMLSPEELDHELTRFDSIAASKDISGSKIKDLPINRKFKDLLIEKSETLLPVQSLSVESGLLRGQNQLVTSVTATGKTLIGELAGIENILRKKGKLLYLVPLVALANQKYDQFTGRYSGLGINTSLRVGSARIKVSKNDRSRRTLDSDIIVGTYEGIDYVLRTGGADTLGHIGTVVVDEVHTIEDAERGHRLDGVIARLKYVAPDAQFIYLSATVAKPALMAKKLGTQLIEYEYRPVPIERHLVFCPEHSKIKIMTRLVREEFSKVSSKGHKGQTIIFTNSRRNCHRISEALPMYSAPYHAGLTSEERKKVEIGFGKGKLPVVVTTAALAAGVDFPASQVIFESLAMGIEWLNMQEFLQMLGRAGRPDYHDRGEVVLLAVPNKRYTGNQGDTEDAMALKLLKGEMLHTSVDYGEEEKIEEILATAAVTSSVSDLKRIHVNMLADYNVNVLLKKLERYKFLHKKSDNIALTRFGKIAAGHFLSVSRAFLIRDAVLMEQSPLMTVSNLEFFDAVYFKNAARISAALNINLPSRVFQGASLDILFEGENMERLDISLRDQLFDFASDFLTCNCKGSPYCGCAEHKFSEKIIHIRAEGYDPAGIVRKLESLYGITAYPGDVLGYLDNVVRNLDAVEMIAKAYSKKDIASEAHKLKKQIEG</sequence>
<dbReference type="OrthoDB" id="39583at2157"/>
<keyword evidence="8" id="KW-1185">Reference proteome</keyword>
<keyword evidence="2" id="KW-0378">Hydrolase</keyword>
<dbReference type="GO" id="GO:0140097">
    <property type="term" value="F:catalytic activity, acting on DNA"/>
    <property type="evidence" value="ECO:0007669"/>
    <property type="project" value="UniProtKB-ARBA"/>
</dbReference>
<dbReference type="InterPro" id="IPR011545">
    <property type="entry name" value="DEAD/DEAH_box_helicase_dom"/>
</dbReference>
<dbReference type="CDD" id="cd18795">
    <property type="entry name" value="SF2_C_Ski2"/>
    <property type="match status" value="1"/>
</dbReference>
<evidence type="ECO:0000256" key="3">
    <source>
        <dbReference type="ARBA" id="ARBA00022806"/>
    </source>
</evidence>
<dbReference type="GO" id="GO:0003676">
    <property type="term" value="F:nucleic acid binding"/>
    <property type="evidence" value="ECO:0007669"/>
    <property type="project" value="InterPro"/>
</dbReference>
<dbReference type="SMART" id="SM00490">
    <property type="entry name" value="HELICc"/>
    <property type="match status" value="1"/>
</dbReference>
<name>A0A4E0QZQ7_9EURY</name>